<comment type="caution">
    <text evidence="1">The sequence shown here is derived from an EMBL/GenBank/DDBJ whole genome shotgun (WGS) entry which is preliminary data.</text>
</comment>
<dbReference type="Proteomes" id="UP000305768">
    <property type="component" value="Unassembled WGS sequence"/>
</dbReference>
<protein>
    <submittedName>
        <fullName evidence="1">Uncharacterized protein</fullName>
    </submittedName>
</protein>
<dbReference type="EMBL" id="SSXP01000006">
    <property type="protein sequence ID" value="TII07944.1"/>
    <property type="molecule type" value="Genomic_DNA"/>
</dbReference>
<proteinExistence type="predicted"/>
<dbReference type="AlphaFoldDB" id="A0A4T2H8R6"/>
<accession>A0A4T2H8R6</accession>
<sequence length="105" mass="12447">MYERAYPYGLYKKRITNWKNRECLKNPKKISKNQLTMCISRDRIIELSLEGLVNSGMKKSFEKVLTSPSEDDRIIELSLEELVNSETKKSFKKVLTKFLRNDKLR</sequence>
<organism evidence="1 2">
    <name type="scientific">Streptococcus suis</name>
    <dbReference type="NCBI Taxonomy" id="1307"/>
    <lineage>
        <taxon>Bacteria</taxon>
        <taxon>Bacillati</taxon>
        <taxon>Bacillota</taxon>
        <taxon>Bacilli</taxon>
        <taxon>Lactobacillales</taxon>
        <taxon>Streptococcaceae</taxon>
        <taxon>Streptococcus</taxon>
    </lineage>
</organism>
<gene>
    <name evidence="1" type="ORF">FAJ34_06200</name>
</gene>
<reference evidence="1 2" key="1">
    <citation type="submission" date="2019-04" db="EMBL/GenBank/DDBJ databases">
        <title>Genome analysis of Streptococcus suis strain WUSS425.</title>
        <authorList>
            <person name="Chen H."/>
            <person name="Gao X."/>
            <person name="Wu Z."/>
        </authorList>
    </citation>
    <scope>NUCLEOTIDE SEQUENCE [LARGE SCALE GENOMIC DNA]</scope>
    <source>
        <strain evidence="1 2">WUSS425</strain>
    </source>
</reference>
<evidence type="ECO:0000313" key="2">
    <source>
        <dbReference type="Proteomes" id="UP000305768"/>
    </source>
</evidence>
<name>A0A4T2H8R6_STRSU</name>
<evidence type="ECO:0000313" key="1">
    <source>
        <dbReference type="EMBL" id="TII07944.1"/>
    </source>
</evidence>